<keyword evidence="3" id="KW-1185">Reference proteome</keyword>
<comment type="caution">
    <text evidence="2">The sequence shown here is derived from an EMBL/GenBank/DDBJ whole genome shotgun (WGS) entry which is preliminary data.</text>
</comment>
<dbReference type="InterPro" id="IPR031807">
    <property type="entry name" value="HicB-like"/>
</dbReference>
<accession>A0ABQ6H1P7</accession>
<feature type="domain" description="HicB-like antitoxin of toxin-antitoxin system" evidence="1">
    <location>
        <begin position="3"/>
        <end position="125"/>
    </location>
</feature>
<dbReference type="SUPFAM" id="SSF143100">
    <property type="entry name" value="TTHA1013/TTHA0281-like"/>
    <property type="match status" value="1"/>
</dbReference>
<reference evidence="2 3" key="1">
    <citation type="submission" date="2023-03" db="EMBL/GenBank/DDBJ databases">
        <title>Draft genome sequence of Thalassotalea insulae KCTC 62186T.</title>
        <authorList>
            <person name="Sawabe T."/>
        </authorList>
    </citation>
    <scope>NUCLEOTIDE SEQUENCE [LARGE SCALE GENOMIC DNA]</scope>
    <source>
        <strain evidence="2 3">KCTC 62186</strain>
    </source>
</reference>
<proteinExistence type="predicted"/>
<dbReference type="InterPro" id="IPR035069">
    <property type="entry name" value="TTHA1013/TTHA0281-like"/>
</dbReference>
<evidence type="ECO:0000259" key="1">
    <source>
        <dbReference type="Pfam" id="PF15919"/>
    </source>
</evidence>
<evidence type="ECO:0000313" key="3">
    <source>
        <dbReference type="Proteomes" id="UP001157186"/>
    </source>
</evidence>
<dbReference type="CDD" id="cd22231">
    <property type="entry name" value="RHH_NikR_HicB-like"/>
    <property type="match status" value="1"/>
</dbReference>
<dbReference type="EMBL" id="BSST01000001">
    <property type="protein sequence ID" value="GLX80346.1"/>
    <property type="molecule type" value="Genomic_DNA"/>
</dbReference>
<sequence>MKYPVKINRSKVSNGYELSIPDLPGCQVKGDSIESVMTNIHQIIADHLQILAEYGEVIPHATSIDHLVAEQPNAIWALVDFDITPYLGKSHKINVTLPELLIKQIDDRVSKSEQYKTRSGFIASACIAQLTNKG</sequence>
<evidence type="ECO:0000313" key="2">
    <source>
        <dbReference type="EMBL" id="GLX80346.1"/>
    </source>
</evidence>
<organism evidence="2 3">
    <name type="scientific">Thalassotalea insulae</name>
    <dbReference type="NCBI Taxonomy" id="2056778"/>
    <lineage>
        <taxon>Bacteria</taxon>
        <taxon>Pseudomonadati</taxon>
        <taxon>Pseudomonadota</taxon>
        <taxon>Gammaproteobacteria</taxon>
        <taxon>Alteromonadales</taxon>
        <taxon>Colwelliaceae</taxon>
        <taxon>Thalassotalea</taxon>
    </lineage>
</organism>
<dbReference type="Pfam" id="PF15919">
    <property type="entry name" value="HicB_lk_antitox"/>
    <property type="match status" value="1"/>
</dbReference>
<dbReference type="Proteomes" id="UP001157186">
    <property type="component" value="Unassembled WGS sequence"/>
</dbReference>
<dbReference type="Gene3D" id="3.30.160.250">
    <property type="match status" value="1"/>
</dbReference>
<protein>
    <submittedName>
        <fullName evidence="2">CopG family transcriptional regulator</fullName>
    </submittedName>
</protein>
<dbReference type="RefSeq" id="WP_284246327.1">
    <property type="nucleotide sequence ID" value="NZ_BSST01000001.1"/>
</dbReference>
<gene>
    <name evidence="2" type="ORF">tinsulaeT_36860</name>
</gene>
<name>A0ABQ6H1P7_9GAMM</name>